<dbReference type="NCBIfam" id="TIGR04540">
    <property type="entry name" value="CLB_0814_fam"/>
    <property type="match status" value="1"/>
</dbReference>
<evidence type="ECO:0000313" key="1">
    <source>
        <dbReference type="EMBL" id="MBX7289554.1"/>
    </source>
</evidence>
<gene>
    <name evidence="1" type="ORF">K4H94_00620</name>
</gene>
<organism evidence="1 2">
    <name type="scientific">Clostridium chauvoei</name>
    <dbReference type="NCBI Taxonomy" id="46867"/>
    <lineage>
        <taxon>Bacteria</taxon>
        <taxon>Bacillati</taxon>
        <taxon>Bacillota</taxon>
        <taxon>Clostridia</taxon>
        <taxon>Eubacteriales</taxon>
        <taxon>Clostridiaceae</taxon>
        <taxon>Clostridium</taxon>
    </lineage>
</organism>
<dbReference type="InterPro" id="IPR030902">
    <property type="entry name" value="CLB_0814_fam"/>
</dbReference>
<proteinExistence type="predicted"/>
<sequence>MSSNIRIFYKSQYDLGYALRGYIDEYFDNNVSDEELRETIKKVVEENKDKIFKEESIAKKLQQILGKNRLKILLSITSEKDS</sequence>
<comment type="caution">
    <text evidence="1">The sequence shown here is derived from an EMBL/GenBank/DDBJ whole genome shotgun (WGS) entry which is preliminary data.</text>
</comment>
<dbReference type="RefSeq" id="WP_021875729.1">
    <property type="nucleotide sequence ID" value="NZ_CP018624.1"/>
</dbReference>
<dbReference type="GeneID" id="66301739"/>
<protein>
    <submittedName>
        <fullName evidence="1">TIGR04540 family protein</fullName>
    </submittedName>
</protein>
<accession>A0ABD4RDV4</accession>
<dbReference type="KEGG" id="cchv:BTM20_07645"/>
<dbReference type="Proteomes" id="UP000775179">
    <property type="component" value="Unassembled WGS sequence"/>
</dbReference>
<reference evidence="1 2" key="1">
    <citation type="submission" date="2021-08" db="EMBL/GenBank/DDBJ databases">
        <title>Genome sequence analysis of Clostridium chauvoei strains of European origin and evaluation of typing options for outbreak investigations.</title>
        <authorList>
            <person name="Abdel-Glil M."/>
            <person name="Thomas P."/>
            <person name="Seyboldt C."/>
        </authorList>
    </citation>
    <scope>NUCLEOTIDE SEQUENCE [LARGE SCALE GENOMIC DNA]</scope>
    <source>
        <strain evidence="1 2">S0260-09</strain>
    </source>
</reference>
<dbReference type="EMBL" id="JAIFTX010000001">
    <property type="protein sequence ID" value="MBX7289554.1"/>
    <property type="molecule type" value="Genomic_DNA"/>
</dbReference>
<evidence type="ECO:0000313" key="2">
    <source>
        <dbReference type="Proteomes" id="UP000775179"/>
    </source>
</evidence>
<dbReference type="AlphaFoldDB" id="A0ABD4RDV4"/>
<name>A0ABD4RDV4_9CLOT</name>